<protein>
    <submittedName>
        <fullName evidence="1">Uncharacterized protein</fullName>
    </submittedName>
</protein>
<reference evidence="1 2" key="1">
    <citation type="submission" date="2015-09" db="EMBL/GenBank/DDBJ databases">
        <authorList>
            <consortium name="Pathogen Informatics"/>
        </authorList>
    </citation>
    <scope>NUCLEOTIDE SEQUENCE [LARGE SCALE GENOMIC DNA]</scope>
    <source>
        <strain evidence="1 2">2789STDY5834921</strain>
    </source>
</reference>
<evidence type="ECO:0000313" key="1">
    <source>
        <dbReference type="EMBL" id="CUP46287.1"/>
    </source>
</evidence>
<dbReference type="Proteomes" id="UP000095413">
    <property type="component" value="Unassembled WGS sequence"/>
</dbReference>
<gene>
    <name evidence="1" type="ORF">ERS852533_01447</name>
</gene>
<name>A0A174NHA4_9FIRM</name>
<dbReference type="EMBL" id="CZBA01000006">
    <property type="protein sequence ID" value="CUP46287.1"/>
    <property type="molecule type" value="Genomic_DNA"/>
</dbReference>
<sequence length="62" mass="7130">MKGVDTMAFYRICPDCGAYLDPGERCSCHEECLIEMERKEKATAFVEKMVKEERNGQLRLAV</sequence>
<dbReference type="AlphaFoldDB" id="A0A174NHA4"/>
<proteinExistence type="predicted"/>
<accession>A0A174NHA4</accession>
<organism evidence="1 2">
    <name type="scientific">Blautia obeum</name>
    <dbReference type="NCBI Taxonomy" id="40520"/>
    <lineage>
        <taxon>Bacteria</taxon>
        <taxon>Bacillati</taxon>
        <taxon>Bacillota</taxon>
        <taxon>Clostridia</taxon>
        <taxon>Lachnospirales</taxon>
        <taxon>Lachnospiraceae</taxon>
        <taxon>Blautia</taxon>
    </lineage>
</organism>
<evidence type="ECO:0000313" key="2">
    <source>
        <dbReference type="Proteomes" id="UP000095413"/>
    </source>
</evidence>